<protein>
    <submittedName>
        <fullName evidence="1">Uncharacterized protein</fullName>
    </submittedName>
</protein>
<dbReference type="Proteomes" id="UP000240080">
    <property type="component" value="Chromosome 19"/>
</dbReference>
<sequence>MIFNTNNKIILYCPKEINTFASLTEVQNVSTLKFSYMFLNHFAGFFKHLFSKTK</sequence>
<organism evidence="1 2">
    <name type="scientific">Pan paniscus</name>
    <name type="common">Pygmy chimpanzee</name>
    <name type="synonym">Bonobo</name>
    <dbReference type="NCBI Taxonomy" id="9597"/>
    <lineage>
        <taxon>Eukaryota</taxon>
        <taxon>Metazoa</taxon>
        <taxon>Chordata</taxon>
        <taxon>Craniata</taxon>
        <taxon>Vertebrata</taxon>
        <taxon>Euteleostomi</taxon>
        <taxon>Mammalia</taxon>
        <taxon>Eutheria</taxon>
        <taxon>Euarchontoglires</taxon>
        <taxon>Primates</taxon>
        <taxon>Haplorrhini</taxon>
        <taxon>Catarrhini</taxon>
        <taxon>Hominidae</taxon>
        <taxon>Pan</taxon>
    </lineage>
</organism>
<accession>A0A2R8ZD71</accession>
<dbReference type="EMBL" id="AJFE02105801">
    <property type="status" value="NOT_ANNOTATED_CDS"/>
    <property type="molecule type" value="Genomic_DNA"/>
</dbReference>
<dbReference type="Ensembl" id="ENSPPAT00000002448.1">
    <property type="protein sequence ID" value="ENSPPAP00000000566.1"/>
    <property type="gene ID" value="ENSPPAG00000002308.1"/>
</dbReference>
<name>A0A2R8ZD71_PANPA</name>
<reference evidence="1" key="2">
    <citation type="submission" date="2025-08" db="UniProtKB">
        <authorList>
            <consortium name="Ensembl"/>
        </authorList>
    </citation>
    <scope>IDENTIFICATION</scope>
</reference>
<evidence type="ECO:0000313" key="1">
    <source>
        <dbReference type="Ensembl" id="ENSPPAP00000000566.1"/>
    </source>
</evidence>
<reference evidence="1 2" key="1">
    <citation type="journal article" date="2012" name="Nature">
        <title>The bonobo genome compared with the chimpanzee and human genomes.</title>
        <authorList>
            <person name="Prufer K."/>
            <person name="Munch K."/>
            <person name="Hellmann I."/>
            <person name="Akagi K."/>
            <person name="Miller J.R."/>
            <person name="Walenz B."/>
            <person name="Koren S."/>
            <person name="Sutton G."/>
            <person name="Kodira C."/>
            <person name="Winer R."/>
            <person name="Knight J.R."/>
            <person name="Mullikin J.C."/>
            <person name="Meader S.J."/>
            <person name="Ponting C.P."/>
            <person name="Lunter G."/>
            <person name="Higashino S."/>
            <person name="Hobolth A."/>
            <person name="Dutheil J."/>
            <person name="Karakoc E."/>
            <person name="Alkan C."/>
            <person name="Sajjadian S."/>
            <person name="Catacchio C.R."/>
            <person name="Ventura M."/>
            <person name="Marques-Bonet T."/>
            <person name="Eichler E.E."/>
            <person name="Andre C."/>
            <person name="Atencia R."/>
            <person name="Mugisha L."/>
            <person name="Junhold J."/>
            <person name="Patterson N."/>
            <person name="Siebauer M."/>
            <person name="Good J.M."/>
            <person name="Fischer A."/>
            <person name="Ptak S.E."/>
            <person name="Lachmann M."/>
            <person name="Symer D.E."/>
            <person name="Mailund T."/>
            <person name="Schierup M.H."/>
            <person name="Andres A.M."/>
            <person name="Kelso J."/>
            <person name="Paabo S."/>
        </authorList>
    </citation>
    <scope>NUCLEOTIDE SEQUENCE [LARGE SCALE GENOMIC DNA]</scope>
</reference>
<reference evidence="1" key="3">
    <citation type="submission" date="2025-09" db="UniProtKB">
        <authorList>
            <consortium name="Ensembl"/>
        </authorList>
    </citation>
    <scope>IDENTIFICATION</scope>
</reference>
<evidence type="ECO:0000313" key="2">
    <source>
        <dbReference type="Proteomes" id="UP000240080"/>
    </source>
</evidence>
<keyword evidence="2" id="KW-1185">Reference proteome</keyword>
<dbReference type="AlphaFoldDB" id="A0A2R8ZD71"/>
<proteinExistence type="predicted"/>